<keyword evidence="6" id="KW-1185">Reference proteome</keyword>
<accession>A0AAJ2K3R5</accession>
<dbReference type="InterPro" id="IPR028081">
    <property type="entry name" value="Leu-bd"/>
</dbReference>
<dbReference type="PANTHER" id="PTHR30483">
    <property type="entry name" value="LEUCINE-SPECIFIC-BINDING PROTEIN"/>
    <property type="match status" value="1"/>
</dbReference>
<dbReference type="InterPro" id="IPR051010">
    <property type="entry name" value="BCAA_transport"/>
</dbReference>
<dbReference type="Gene3D" id="3.40.50.2300">
    <property type="match status" value="2"/>
</dbReference>
<proteinExistence type="inferred from homology"/>
<name>A0AAJ2K3R5_9BACL</name>
<dbReference type="PANTHER" id="PTHR30483:SF6">
    <property type="entry name" value="PERIPLASMIC BINDING PROTEIN OF ABC TRANSPORTER FOR NATURAL AMINO ACIDS"/>
    <property type="match status" value="1"/>
</dbReference>
<evidence type="ECO:0000313" key="6">
    <source>
        <dbReference type="Proteomes" id="UP001250538"/>
    </source>
</evidence>
<evidence type="ECO:0000256" key="1">
    <source>
        <dbReference type="ARBA" id="ARBA00010062"/>
    </source>
</evidence>
<evidence type="ECO:0000256" key="2">
    <source>
        <dbReference type="ARBA" id="ARBA00022729"/>
    </source>
</evidence>
<evidence type="ECO:0000313" key="5">
    <source>
        <dbReference type="EMBL" id="MDT8979537.1"/>
    </source>
</evidence>
<protein>
    <submittedName>
        <fullName evidence="5">Substrate-binding domain-containing protein</fullName>
    </submittedName>
</protein>
<dbReference type="Pfam" id="PF13458">
    <property type="entry name" value="Peripla_BP_6"/>
    <property type="match status" value="1"/>
</dbReference>
<dbReference type="InterPro" id="IPR028082">
    <property type="entry name" value="Peripla_BP_I"/>
</dbReference>
<evidence type="ECO:0000259" key="4">
    <source>
        <dbReference type="Pfam" id="PF13458"/>
    </source>
</evidence>
<feature type="domain" description="Leucine-binding protein" evidence="4">
    <location>
        <begin position="92"/>
        <end position="432"/>
    </location>
</feature>
<dbReference type="CDD" id="cd06328">
    <property type="entry name" value="PBP1_SBP-like"/>
    <property type="match status" value="1"/>
</dbReference>
<feature type="compositionally biased region" description="Basic and acidic residues" evidence="3">
    <location>
        <begin position="79"/>
        <end position="92"/>
    </location>
</feature>
<keyword evidence="2" id="KW-0732">Signal</keyword>
<gene>
    <name evidence="5" type="ORF">RQP50_25230</name>
</gene>
<comment type="similarity">
    <text evidence="1">Belongs to the leucine-binding protein family.</text>
</comment>
<comment type="caution">
    <text evidence="5">The sequence shown here is derived from an EMBL/GenBank/DDBJ whole genome shotgun (WGS) entry which is preliminary data.</text>
</comment>
<reference evidence="6" key="1">
    <citation type="submission" date="2023-09" db="EMBL/GenBank/DDBJ databases">
        <title>Paenibacillus sp. chi10 Genome sequencing and assembly.</title>
        <authorList>
            <person name="Kim I."/>
        </authorList>
    </citation>
    <scope>NUCLEOTIDE SEQUENCE [LARGE SCALE GENOMIC DNA]</scope>
    <source>
        <strain evidence="6">chi10</strain>
    </source>
</reference>
<sequence>MSMTQLFIRETSNQKQQLHRSHDKQRAVRIQMSRLLLLSFMSLLLLLTAACGSSGSDAGGNSAKQENNGAASTENKNNQTEEKKSSDGDKTPIKIGVLASMSGALESYGKQTVRGFELGIDYATQGTKTIDGRPVEFIVEDTETKPDVAVKKATKLLETDKVDFLVGSSSSGDTLAVLPLAEEYEKIMVVEPAVADSITGELWNKYVFRTARNSSQDAVAGAAAIAKQGVKIATFAPDGAFGRDGIKAFKEAAIKLGAEIVEEQYADATATDFTANIQKIVSAKPDYLFVVWAGANTPWKQLKDMKVTEQGIKLSTGAPDIAALKTMQELEGMEGFSVYYHSLPSNDVNKWLVEEHTKRFNGDLPDLFTPGGMSAAIAIVEAVKKTGGDTTADKLIVAMEGMTFDAPKGKMTFRAEDHQALQTMYAVKLEKKDGTDYPVPVLIRELSPEETAPPIRNKR</sequence>
<dbReference type="RefSeq" id="WP_315747095.1">
    <property type="nucleotide sequence ID" value="NZ_JAVYAA010000008.1"/>
</dbReference>
<organism evidence="5 6">
    <name type="scientific">Paenibacillus suaedae</name>
    <dbReference type="NCBI Taxonomy" id="3077233"/>
    <lineage>
        <taxon>Bacteria</taxon>
        <taxon>Bacillati</taxon>
        <taxon>Bacillota</taxon>
        <taxon>Bacilli</taxon>
        <taxon>Bacillales</taxon>
        <taxon>Paenibacillaceae</taxon>
        <taxon>Paenibacillus</taxon>
    </lineage>
</organism>
<dbReference type="EMBL" id="JAVYAA010000008">
    <property type="protein sequence ID" value="MDT8979537.1"/>
    <property type="molecule type" value="Genomic_DNA"/>
</dbReference>
<feature type="region of interest" description="Disordered" evidence="3">
    <location>
        <begin position="56"/>
        <end position="92"/>
    </location>
</feature>
<feature type="compositionally biased region" description="Polar residues" evidence="3">
    <location>
        <begin position="1"/>
        <end position="16"/>
    </location>
</feature>
<dbReference type="Proteomes" id="UP001250538">
    <property type="component" value="Unassembled WGS sequence"/>
</dbReference>
<dbReference type="AlphaFoldDB" id="A0AAJ2K3R5"/>
<feature type="region of interest" description="Disordered" evidence="3">
    <location>
        <begin position="1"/>
        <end position="25"/>
    </location>
</feature>
<feature type="compositionally biased region" description="Polar residues" evidence="3">
    <location>
        <begin position="64"/>
        <end position="78"/>
    </location>
</feature>
<evidence type="ECO:0000256" key="3">
    <source>
        <dbReference type="SAM" id="MobiDB-lite"/>
    </source>
</evidence>
<dbReference type="SUPFAM" id="SSF53822">
    <property type="entry name" value="Periplasmic binding protein-like I"/>
    <property type="match status" value="1"/>
</dbReference>